<protein>
    <submittedName>
        <fullName evidence="3">Uncharacterized protein</fullName>
    </submittedName>
</protein>
<keyword evidence="2" id="KW-1133">Transmembrane helix</keyword>
<feature type="region of interest" description="Disordered" evidence="1">
    <location>
        <begin position="267"/>
        <end position="287"/>
    </location>
</feature>
<dbReference type="Proteomes" id="UP000075809">
    <property type="component" value="Unassembled WGS sequence"/>
</dbReference>
<feature type="transmembrane region" description="Helical" evidence="2">
    <location>
        <begin position="428"/>
        <end position="452"/>
    </location>
</feature>
<sequence>MRRTNSNGLKLDLTENTPGSSLSRLPNLVEHAETCQALSAGTGENLSSKLPNVVEGSMDYGSERRSSRYLEYQEIKSYQDLQSSASAVPAYEGAYHDQSRGYRNYDRKAGVGFDRENLERYDNRIYPEDGLRYGADHRVDQRTYQESDLDAPYDRNDAQKLSRAYPELQDPSRRYSRDLTDYEYASRYAEETLKLEPKKDHHHHLHPGKIYEAAASKGYESGVKTHDSAYDLGTCAGQQEPPARQYESKYHSVSKMYGTLPRYETSKSYEPTYESRPTFEPKYDEQSYECGGKTYESKYELTSSKSYERAKYEGTSSSRYQDKSYDQTLKIGELGSSSSGAYVRKHQDQEETGAEKMNGYRKNNFEAYGVYSDPEDDHGFLADKKAPQYTYKGVVVNVSGESAVVDQKRAKDNRQTEVIRSPWCRPTILLLLLVLLVVIFVFVAGILLYFNYDDEDDGDTCRRYFKPERLLSPRQFYVSNLTCRARRDLPLAKLFGRNYNAASRWRMDRYDLARIAHAIEDEFICSKTPSTEAHVDSLACISSDCRYESDCCALQLILFPLPPSSLNIVNPIHTSTSHGCTCKPPLALSEIIALHDTFACSCTNAQSSGDSCAARRPQLCLIAARKIGRIVRESIDSLVSHSRRTADLKCLNALSQSSPAPLRRSGVTREGGVAPIATDGAGHERVEEGTAKLDLWVIAKSQIELPCGTLDEIVSLPFAARTPIKLLRYCVSIFDIDISIKKLKKSKLTADKTRSEPPGGIERERVRKGEMGGRVMNGGWLDGRAGVSGIGRIIEWYVTVLCRFARNVGAVSELMAAGQMFRGFSAELSCPRAQHNAPTVATSRVKIGRKTNAAAEATDGGNVVKPRPELPSRLV</sequence>
<dbReference type="EMBL" id="KQ982450">
    <property type="protein sequence ID" value="KYQ56203.1"/>
    <property type="molecule type" value="Genomic_DNA"/>
</dbReference>
<evidence type="ECO:0000313" key="4">
    <source>
        <dbReference type="Proteomes" id="UP000075809"/>
    </source>
</evidence>
<feature type="compositionally biased region" description="Basic and acidic residues" evidence="1">
    <location>
        <begin position="866"/>
        <end position="875"/>
    </location>
</feature>
<feature type="region of interest" description="Disordered" evidence="1">
    <location>
        <begin position="853"/>
        <end position="875"/>
    </location>
</feature>
<evidence type="ECO:0000313" key="3">
    <source>
        <dbReference type="EMBL" id="KYQ56203.1"/>
    </source>
</evidence>
<feature type="region of interest" description="Disordered" evidence="1">
    <location>
        <begin position="232"/>
        <end position="251"/>
    </location>
</feature>
<keyword evidence="4" id="KW-1185">Reference proteome</keyword>
<accession>A0A151X754</accession>
<reference evidence="3 4" key="1">
    <citation type="submission" date="2015-09" db="EMBL/GenBank/DDBJ databases">
        <title>Trachymyrmex zeteki WGS genome.</title>
        <authorList>
            <person name="Nygaard S."/>
            <person name="Hu H."/>
            <person name="Boomsma J."/>
            <person name="Zhang G."/>
        </authorList>
    </citation>
    <scope>NUCLEOTIDE SEQUENCE [LARGE SCALE GENOMIC DNA]</scope>
    <source>
        <strain evidence="3">Tzet28-1</strain>
        <tissue evidence="3">Whole body</tissue>
    </source>
</reference>
<gene>
    <name evidence="3" type="ORF">ALC60_04816</name>
</gene>
<feature type="region of interest" description="Disordered" evidence="1">
    <location>
        <begin position="1"/>
        <end position="22"/>
    </location>
</feature>
<keyword evidence="2" id="KW-0812">Transmembrane</keyword>
<evidence type="ECO:0000256" key="1">
    <source>
        <dbReference type="SAM" id="MobiDB-lite"/>
    </source>
</evidence>
<dbReference type="AlphaFoldDB" id="A0A151X754"/>
<organism evidence="3 4">
    <name type="scientific">Mycetomoellerius zeteki</name>
    <dbReference type="NCBI Taxonomy" id="64791"/>
    <lineage>
        <taxon>Eukaryota</taxon>
        <taxon>Metazoa</taxon>
        <taxon>Ecdysozoa</taxon>
        <taxon>Arthropoda</taxon>
        <taxon>Hexapoda</taxon>
        <taxon>Insecta</taxon>
        <taxon>Pterygota</taxon>
        <taxon>Neoptera</taxon>
        <taxon>Endopterygota</taxon>
        <taxon>Hymenoptera</taxon>
        <taxon>Apocrita</taxon>
        <taxon>Aculeata</taxon>
        <taxon>Formicoidea</taxon>
        <taxon>Formicidae</taxon>
        <taxon>Myrmicinae</taxon>
        <taxon>Mycetomoellerius</taxon>
    </lineage>
</organism>
<keyword evidence="2" id="KW-0472">Membrane</keyword>
<evidence type="ECO:0000256" key="2">
    <source>
        <dbReference type="SAM" id="Phobius"/>
    </source>
</evidence>
<name>A0A151X754_9HYME</name>
<proteinExistence type="predicted"/>